<dbReference type="OrthoDB" id="7959174at2"/>
<keyword evidence="4" id="KW-1185">Reference proteome</keyword>
<dbReference type="InterPro" id="IPR054893">
    <property type="entry name" value="MthfCyhylase"/>
</dbReference>
<organism evidence="3 4">
    <name type="scientific">Methyloceanibacter superfactus</name>
    <dbReference type="NCBI Taxonomy" id="1774969"/>
    <lineage>
        <taxon>Bacteria</taxon>
        <taxon>Pseudomonadati</taxon>
        <taxon>Pseudomonadota</taxon>
        <taxon>Alphaproteobacteria</taxon>
        <taxon>Hyphomicrobiales</taxon>
        <taxon>Hyphomicrobiaceae</taxon>
        <taxon>Methyloceanibacter</taxon>
    </lineage>
</organism>
<sequence length="210" mass="21988">MTEIKDTAIEPFLDALASSQATPGGGSAAAILGAMGAALVSMVCNLTIGKKKYAEVEDEMKDVLAKAEDLRQRMTGMIQEDVKAFDTVMGAYGMPKETDAEKDARGEAIQAALKQATEVPIRCCHLAREVIDLALTASEKGNLNVISDAGVGVLSAYAALRSAALNVFINAKMISDKSFVDAKLSELEGLLDGAEAATEKAYGIVKGKVS</sequence>
<evidence type="ECO:0000259" key="2">
    <source>
        <dbReference type="Pfam" id="PF04961"/>
    </source>
</evidence>
<proteinExistence type="predicted"/>
<dbReference type="STRING" id="1774969.AUC69_07040"/>
<feature type="domain" description="Cyclodeaminase/cyclohydrolase" evidence="2">
    <location>
        <begin position="9"/>
        <end position="187"/>
    </location>
</feature>
<name>A0A1E3W6F5_9HYPH</name>
<dbReference type="NCBIfam" id="NF045657">
    <property type="entry name" value="MthfCyhylaseFchA"/>
    <property type="match status" value="1"/>
</dbReference>
<keyword evidence="3" id="KW-0378">Hydrolase</keyword>
<dbReference type="Gene3D" id="1.20.120.680">
    <property type="entry name" value="Formiminotetrahydrofolate cyclodeaminase monomer, up-and-down helical bundle"/>
    <property type="match status" value="1"/>
</dbReference>
<dbReference type="Pfam" id="PF04961">
    <property type="entry name" value="FTCD_C"/>
    <property type="match status" value="1"/>
</dbReference>
<dbReference type="SUPFAM" id="SSF101262">
    <property type="entry name" value="Methenyltetrahydrofolate cyclohydrolase-like"/>
    <property type="match status" value="1"/>
</dbReference>
<keyword evidence="1" id="KW-0175">Coiled coil</keyword>
<dbReference type="Proteomes" id="UP000094472">
    <property type="component" value="Unassembled WGS sequence"/>
</dbReference>
<dbReference type="AlphaFoldDB" id="A0A1E3W6F5"/>
<gene>
    <name evidence="3" type="ORF">AUC69_07040</name>
</gene>
<reference evidence="3 4" key="1">
    <citation type="journal article" date="2016" name="Environ. Microbiol.">
        <title>New Methyloceanibacter diversity from North Sea sediments includes methanotroph containing solely the soluble methane monooxygenase.</title>
        <authorList>
            <person name="Vekeman B."/>
            <person name="Kerckhof F.M."/>
            <person name="Cremers G."/>
            <person name="de Vos P."/>
            <person name="Vandamme P."/>
            <person name="Boon N."/>
            <person name="Op den Camp H.J."/>
            <person name="Heylen K."/>
        </authorList>
    </citation>
    <scope>NUCLEOTIDE SEQUENCE [LARGE SCALE GENOMIC DNA]</scope>
    <source>
        <strain evidence="3 4">R-67175</strain>
    </source>
</reference>
<evidence type="ECO:0000313" key="3">
    <source>
        <dbReference type="EMBL" id="ODS01418.1"/>
    </source>
</evidence>
<dbReference type="RefSeq" id="WP_069440865.1">
    <property type="nucleotide sequence ID" value="NZ_LPWF01000008.1"/>
</dbReference>
<comment type="caution">
    <text evidence="3">The sequence shown here is derived from an EMBL/GenBank/DDBJ whole genome shotgun (WGS) entry which is preliminary data.</text>
</comment>
<dbReference type="EMBL" id="LPWF01000008">
    <property type="protein sequence ID" value="ODS01418.1"/>
    <property type="molecule type" value="Genomic_DNA"/>
</dbReference>
<evidence type="ECO:0000313" key="4">
    <source>
        <dbReference type="Proteomes" id="UP000094472"/>
    </source>
</evidence>
<dbReference type="InterPro" id="IPR007044">
    <property type="entry name" value="Cyclodeamin/CycHdrlase"/>
</dbReference>
<feature type="coiled-coil region" evidence="1">
    <location>
        <begin position="53"/>
        <end position="80"/>
    </location>
</feature>
<dbReference type="GO" id="GO:0016787">
    <property type="term" value="F:hydrolase activity"/>
    <property type="evidence" value="ECO:0007669"/>
    <property type="project" value="UniProtKB-KW"/>
</dbReference>
<protein>
    <submittedName>
        <fullName evidence="3">Methenyltetrahydrofolate cyclohydrolase</fullName>
    </submittedName>
</protein>
<accession>A0A1E3W6F5</accession>
<evidence type="ECO:0000256" key="1">
    <source>
        <dbReference type="SAM" id="Coils"/>
    </source>
</evidence>
<dbReference type="InterPro" id="IPR036178">
    <property type="entry name" value="Formintransfe-cycloase-like_sf"/>
</dbReference>